<reference evidence="1 2" key="1">
    <citation type="submission" date="2017-04" db="EMBL/GenBank/DDBJ databases">
        <authorList>
            <person name="Afonso C.L."/>
            <person name="Miller P.J."/>
            <person name="Scott M.A."/>
            <person name="Spackman E."/>
            <person name="Goraichik I."/>
            <person name="Dimitrov K.M."/>
            <person name="Suarez D.L."/>
            <person name="Swayne D.E."/>
        </authorList>
    </citation>
    <scope>NUCLEOTIDE SEQUENCE [LARGE SCALE GENOMIC DNA]</scope>
    <source>
        <strain evidence="1 2">A2P</strain>
    </source>
</reference>
<organism evidence="1 2">
    <name type="scientific">Azospirillum oryzae</name>
    <dbReference type="NCBI Taxonomy" id="286727"/>
    <lineage>
        <taxon>Bacteria</taxon>
        <taxon>Pseudomonadati</taxon>
        <taxon>Pseudomonadota</taxon>
        <taxon>Alphaproteobacteria</taxon>
        <taxon>Rhodospirillales</taxon>
        <taxon>Azospirillaceae</taxon>
        <taxon>Azospirillum</taxon>
    </lineage>
</organism>
<dbReference type="NCBIfam" id="TIGR04267">
    <property type="entry name" value="mod_HExxH"/>
    <property type="match status" value="1"/>
</dbReference>
<dbReference type="InterPro" id="IPR026337">
    <property type="entry name" value="AKG_HExxH"/>
</dbReference>
<sequence>MCEISENVIAYCRTHMAHGIHGADRQIRPEADDGYAHHVYMPAIPDIEKDRLTSVHIREARFRDLPPFDPDSTLENCRAFCLATTGRRPAEDRLKAELIDALNQVQVSPIPYLDNKILVSFADSADLWRCLEREGIASPETAAKPIRDPSVRKRIVTGIGDALDFIRAVDEPLHRLIVDTVGTIVCLDRQGQSGSVSSLMGLFWLSPKDDWRVLDYAENIVHEYIHNAISIADMTRKIFSHPHHGNRTESMVLTAILESPRNYNIAFHSLYVSMGLKLFMRQANQPTRARQIIAGAGLTAREILRKSEHLTDYGKTWLRLLASGDLELSHS</sequence>
<evidence type="ECO:0000313" key="1">
    <source>
        <dbReference type="EMBL" id="SMF83665.1"/>
    </source>
</evidence>
<evidence type="ECO:0008006" key="3">
    <source>
        <dbReference type="Google" id="ProtNLM"/>
    </source>
</evidence>
<dbReference type="EMBL" id="FXAK01000007">
    <property type="protein sequence ID" value="SMF83665.1"/>
    <property type="molecule type" value="Genomic_DNA"/>
</dbReference>
<accession>A0A1X7HDR3</accession>
<proteinExistence type="predicted"/>
<dbReference type="Proteomes" id="UP000192936">
    <property type="component" value="Unassembled WGS sequence"/>
</dbReference>
<dbReference type="AlphaFoldDB" id="A0A1X7HDR3"/>
<evidence type="ECO:0000313" key="2">
    <source>
        <dbReference type="Proteomes" id="UP000192936"/>
    </source>
</evidence>
<name>A0A1X7HDR3_9PROT</name>
<gene>
    <name evidence="1" type="ORF">SAMN02982917_5591</name>
</gene>
<protein>
    <recommendedName>
        <fullName evidence="3">HEXXH motif-containing protein</fullName>
    </recommendedName>
</protein>